<dbReference type="eggNOG" id="ENOG5030PHY">
    <property type="taxonomic scope" value="Bacteria"/>
</dbReference>
<dbReference type="STRING" id="1236976.JCM16418_3643"/>
<dbReference type="RefSeq" id="WP_052020420.1">
    <property type="nucleotide sequence ID" value="NZ_BAVZ01000012.1"/>
</dbReference>
<evidence type="ECO:0000313" key="2">
    <source>
        <dbReference type="Proteomes" id="UP000019364"/>
    </source>
</evidence>
<accession>W7YEX3</accession>
<dbReference type="EMBL" id="BAVZ01000012">
    <property type="protein sequence ID" value="GAF09500.1"/>
    <property type="molecule type" value="Genomic_DNA"/>
</dbReference>
<evidence type="ECO:0008006" key="3">
    <source>
        <dbReference type="Google" id="ProtNLM"/>
    </source>
</evidence>
<reference evidence="1 2" key="1">
    <citation type="journal article" date="2014" name="Genome Announc.">
        <title>Draft Genome Sequence of Paenibacillus pini JCM 16418T, Isolated from the Rhizosphere of Pine Tree.</title>
        <authorList>
            <person name="Yuki M."/>
            <person name="Oshima K."/>
            <person name="Suda W."/>
            <person name="Oshida Y."/>
            <person name="Kitamura K."/>
            <person name="Iida Y."/>
            <person name="Hattori M."/>
            <person name="Ohkuma M."/>
        </authorList>
    </citation>
    <scope>NUCLEOTIDE SEQUENCE [LARGE SCALE GENOMIC DNA]</scope>
    <source>
        <strain evidence="1 2">JCM 16418</strain>
    </source>
</reference>
<dbReference type="AlphaFoldDB" id="W7YEX3"/>
<gene>
    <name evidence="1" type="ORF">JCM16418_3643</name>
</gene>
<keyword evidence="2" id="KW-1185">Reference proteome</keyword>
<sequence>MTKEAWSIELNIVPGLVKGKVTAGSAHPSPVLQSLASDSPKDVQTESPEGVLEVSIPCEAKVPSVKAEIEKRLELNLYELYALLQGETTPWLDRLLPVDTGFIWGTPACSCNKDKHSSNSGIDAVCLHAEAVLLQAQQRLKEEPMLRLLLLGLSREILLASVFGGWAQLVPAHSGTPAAEEAARLEEKSKSGPSAGEWLAEAAEQGKLHEPGAAFNEVNIRLTPHAVTIKELPFDEWPAFLPELKTVEAVLRDIISRTAKRAEERLKSISHDNLEH</sequence>
<dbReference type="OrthoDB" id="2605079at2"/>
<comment type="caution">
    <text evidence="1">The sequence shown here is derived from an EMBL/GenBank/DDBJ whole genome shotgun (WGS) entry which is preliminary data.</text>
</comment>
<organism evidence="1 2">
    <name type="scientific">Paenibacillus pini JCM 16418</name>
    <dbReference type="NCBI Taxonomy" id="1236976"/>
    <lineage>
        <taxon>Bacteria</taxon>
        <taxon>Bacillati</taxon>
        <taxon>Bacillota</taxon>
        <taxon>Bacilli</taxon>
        <taxon>Bacillales</taxon>
        <taxon>Paenibacillaceae</taxon>
        <taxon>Paenibacillus</taxon>
    </lineage>
</organism>
<name>W7YEX3_9BACL</name>
<dbReference type="Proteomes" id="UP000019364">
    <property type="component" value="Unassembled WGS sequence"/>
</dbReference>
<evidence type="ECO:0000313" key="1">
    <source>
        <dbReference type="EMBL" id="GAF09500.1"/>
    </source>
</evidence>
<protein>
    <recommendedName>
        <fullName evidence="3">SWIM-type domain-containing protein</fullName>
    </recommendedName>
</protein>
<proteinExistence type="predicted"/>